<dbReference type="SMART" id="SM00066">
    <property type="entry name" value="GAL4"/>
    <property type="match status" value="1"/>
</dbReference>
<evidence type="ECO:0000259" key="3">
    <source>
        <dbReference type="PROSITE" id="PS50048"/>
    </source>
</evidence>
<gene>
    <name evidence="4" type="ORF">BU26DRAFT_524204</name>
</gene>
<protein>
    <recommendedName>
        <fullName evidence="3">Zn(2)-C6 fungal-type domain-containing protein</fullName>
    </recommendedName>
</protein>
<reference evidence="4" key="1">
    <citation type="journal article" date="2020" name="Stud. Mycol.">
        <title>101 Dothideomycetes genomes: a test case for predicting lifestyles and emergence of pathogens.</title>
        <authorList>
            <person name="Haridas S."/>
            <person name="Albert R."/>
            <person name="Binder M."/>
            <person name="Bloem J."/>
            <person name="Labutti K."/>
            <person name="Salamov A."/>
            <person name="Andreopoulos B."/>
            <person name="Baker S."/>
            <person name="Barry K."/>
            <person name="Bills G."/>
            <person name="Bluhm B."/>
            <person name="Cannon C."/>
            <person name="Castanera R."/>
            <person name="Culley D."/>
            <person name="Daum C."/>
            <person name="Ezra D."/>
            <person name="Gonzalez J."/>
            <person name="Henrissat B."/>
            <person name="Kuo A."/>
            <person name="Liang C."/>
            <person name="Lipzen A."/>
            <person name="Lutzoni F."/>
            <person name="Magnuson J."/>
            <person name="Mondo S."/>
            <person name="Nolan M."/>
            <person name="Ohm R."/>
            <person name="Pangilinan J."/>
            <person name="Park H.-J."/>
            <person name="Ramirez L."/>
            <person name="Alfaro M."/>
            <person name="Sun H."/>
            <person name="Tritt A."/>
            <person name="Yoshinaga Y."/>
            <person name="Zwiers L.-H."/>
            <person name="Turgeon B."/>
            <person name="Goodwin S."/>
            <person name="Spatafora J."/>
            <person name="Crous P."/>
            <person name="Grigoriev I."/>
        </authorList>
    </citation>
    <scope>NUCLEOTIDE SEQUENCE</scope>
    <source>
        <strain evidence="4">CBS 122368</strain>
    </source>
</reference>
<dbReference type="Gene3D" id="4.10.240.10">
    <property type="entry name" value="Zn(2)-C6 fungal-type DNA-binding domain"/>
    <property type="match status" value="1"/>
</dbReference>
<keyword evidence="5" id="KW-1185">Reference proteome</keyword>
<dbReference type="GO" id="GO:0001228">
    <property type="term" value="F:DNA-binding transcription activator activity, RNA polymerase II-specific"/>
    <property type="evidence" value="ECO:0007669"/>
    <property type="project" value="TreeGrafter"/>
</dbReference>
<sequence length="416" mass="46780">MNNAVHTFRVRPRAQPREHTSGTSDGSAAASFHHRRPHTKSRLGCETCKQRRKKCDEQRPTCSLCAKKNLPCTYYDTALQRKRNALNLHTSSLLPSLWPGPHAPAVLTTHPSDATHTKYDLYLIQHFVESAAPHFEAPDHGGIYSVNALDLAKECPFVMHAMIAVAACHLQHLPIDARQYRVPEAFHCQLASRGLRNAVASINGVKEADSVLTTAMLLNCLTFCAADWREADVNGSEQGWEWLRIQIGITDLLIRTRPFHPESIWLPMFMASKTFRIVEPPQNDLDARLAAFCGIDVESDTAEGNKYFDFFQGLAPIVTRPADVKYFNAYINAVGGISYEFIGLLEARDTRALLLFAHWAALMCAVRSWWNERRTSRACWAVCSILQGRLKGRDLELLEQPAKACGFLLQLRERKG</sequence>
<feature type="region of interest" description="Disordered" evidence="2">
    <location>
        <begin position="1"/>
        <end position="43"/>
    </location>
</feature>
<dbReference type="AlphaFoldDB" id="A0A6A6HWL7"/>
<dbReference type="CDD" id="cd00067">
    <property type="entry name" value="GAL4"/>
    <property type="match status" value="1"/>
</dbReference>
<dbReference type="OrthoDB" id="416217at2759"/>
<evidence type="ECO:0000313" key="4">
    <source>
        <dbReference type="EMBL" id="KAF2242604.1"/>
    </source>
</evidence>
<organism evidence="4 5">
    <name type="scientific">Trematosphaeria pertusa</name>
    <dbReference type="NCBI Taxonomy" id="390896"/>
    <lineage>
        <taxon>Eukaryota</taxon>
        <taxon>Fungi</taxon>
        <taxon>Dikarya</taxon>
        <taxon>Ascomycota</taxon>
        <taxon>Pezizomycotina</taxon>
        <taxon>Dothideomycetes</taxon>
        <taxon>Pleosporomycetidae</taxon>
        <taxon>Pleosporales</taxon>
        <taxon>Massarineae</taxon>
        <taxon>Trematosphaeriaceae</taxon>
        <taxon>Trematosphaeria</taxon>
    </lineage>
</organism>
<evidence type="ECO:0000256" key="2">
    <source>
        <dbReference type="SAM" id="MobiDB-lite"/>
    </source>
</evidence>
<dbReference type="PANTHER" id="PTHR47784">
    <property type="entry name" value="STEROL UPTAKE CONTROL PROTEIN 2"/>
    <property type="match status" value="1"/>
</dbReference>
<dbReference type="InterPro" id="IPR036864">
    <property type="entry name" value="Zn2-C6_fun-type_DNA-bd_sf"/>
</dbReference>
<feature type="domain" description="Zn(2)-C6 fungal-type" evidence="3">
    <location>
        <begin position="44"/>
        <end position="74"/>
    </location>
</feature>
<dbReference type="PROSITE" id="PS50048">
    <property type="entry name" value="ZN2_CY6_FUNGAL_2"/>
    <property type="match status" value="1"/>
</dbReference>
<dbReference type="InterPro" id="IPR021858">
    <property type="entry name" value="Fun_TF"/>
</dbReference>
<dbReference type="InterPro" id="IPR001138">
    <property type="entry name" value="Zn2Cys6_DnaBD"/>
</dbReference>
<dbReference type="InterPro" id="IPR053157">
    <property type="entry name" value="Sterol_Uptake_Regulator"/>
</dbReference>
<dbReference type="Proteomes" id="UP000800094">
    <property type="component" value="Unassembled WGS sequence"/>
</dbReference>
<feature type="compositionally biased region" description="Basic residues" evidence="2">
    <location>
        <begin position="32"/>
        <end position="41"/>
    </location>
</feature>
<accession>A0A6A6HWL7</accession>
<evidence type="ECO:0000256" key="1">
    <source>
        <dbReference type="ARBA" id="ARBA00023242"/>
    </source>
</evidence>
<dbReference type="PROSITE" id="PS00463">
    <property type="entry name" value="ZN2_CY6_FUNGAL_1"/>
    <property type="match status" value="1"/>
</dbReference>
<evidence type="ECO:0000313" key="5">
    <source>
        <dbReference type="Proteomes" id="UP000800094"/>
    </source>
</evidence>
<dbReference type="RefSeq" id="XP_033677608.1">
    <property type="nucleotide sequence ID" value="XM_033830231.1"/>
</dbReference>
<dbReference type="SUPFAM" id="SSF57701">
    <property type="entry name" value="Zn2/Cys6 DNA-binding domain"/>
    <property type="match status" value="1"/>
</dbReference>
<dbReference type="GeneID" id="54583561"/>
<dbReference type="EMBL" id="ML987207">
    <property type="protein sequence ID" value="KAF2242604.1"/>
    <property type="molecule type" value="Genomic_DNA"/>
</dbReference>
<dbReference type="Pfam" id="PF11951">
    <property type="entry name" value="Fungal_trans_2"/>
    <property type="match status" value="1"/>
</dbReference>
<dbReference type="PANTHER" id="PTHR47784:SF9">
    <property type="entry name" value="ZN(II)2CYS6 TRANSCRIPTION FACTOR (EUROFUNG)"/>
    <property type="match status" value="1"/>
</dbReference>
<dbReference type="GO" id="GO:0008270">
    <property type="term" value="F:zinc ion binding"/>
    <property type="evidence" value="ECO:0007669"/>
    <property type="project" value="InterPro"/>
</dbReference>
<proteinExistence type="predicted"/>
<name>A0A6A6HWL7_9PLEO</name>
<keyword evidence="1" id="KW-0539">Nucleus</keyword>
<dbReference type="Pfam" id="PF00172">
    <property type="entry name" value="Zn_clus"/>
    <property type="match status" value="1"/>
</dbReference>
<feature type="compositionally biased region" description="Low complexity" evidence="2">
    <location>
        <begin position="21"/>
        <end position="31"/>
    </location>
</feature>